<dbReference type="GO" id="GO:0016634">
    <property type="term" value="F:oxidoreductase activity, acting on the CH-CH group of donors, oxygen as acceptor"/>
    <property type="evidence" value="ECO:0007669"/>
    <property type="project" value="UniProtKB-UniRule"/>
</dbReference>
<comment type="catalytic activity">
    <reaction evidence="9">
        <text>Fe-coproporphyrin III + H2O2 + H(+) = harderoheme III + CO2 + 2 H2O</text>
        <dbReference type="Rhea" id="RHEA:57940"/>
        <dbReference type="ChEBI" id="CHEBI:15377"/>
        <dbReference type="ChEBI" id="CHEBI:15378"/>
        <dbReference type="ChEBI" id="CHEBI:16240"/>
        <dbReference type="ChEBI" id="CHEBI:16526"/>
        <dbReference type="ChEBI" id="CHEBI:68438"/>
        <dbReference type="ChEBI" id="CHEBI:142463"/>
    </reaction>
</comment>
<dbReference type="EMBL" id="CP000910">
    <property type="protein sequence ID" value="ABY22959.1"/>
    <property type="molecule type" value="Genomic_DNA"/>
</dbReference>
<dbReference type="AlphaFoldDB" id="A9WPH4"/>
<evidence type="ECO:0000256" key="2">
    <source>
        <dbReference type="ARBA" id="ARBA00022617"/>
    </source>
</evidence>
<dbReference type="STRING" id="288705.RSal33209_1221"/>
<comment type="function">
    <text evidence="9">Involved in coproporphyrin-dependent heme b biosynthesis. Catalyzes the decarboxylation of Fe-coproporphyrin III (coproheme) to heme b (protoheme IX), the last step of the pathway. The reaction occurs in a stepwise manner with a three-propionate intermediate.</text>
</comment>
<dbReference type="Pfam" id="PF06778">
    <property type="entry name" value="Chlor_dismutase"/>
    <property type="match status" value="1"/>
</dbReference>
<evidence type="ECO:0000256" key="6">
    <source>
        <dbReference type="ARBA" id="ARBA00030236"/>
    </source>
</evidence>
<accession>A9WPH4</accession>
<comment type="pathway">
    <text evidence="9">Porphyrin-containing compound metabolism; protoheme biosynthesis.</text>
</comment>
<dbReference type="HAMAP" id="MF_02244">
    <property type="entry name" value="Coproheme_decarbox_2"/>
    <property type="match status" value="1"/>
</dbReference>
<evidence type="ECO:0000256" key="4">
    <source>
        <dbReference type="ARBA" id="ARBA00023004"/>
    </source>
</evidence>
<proteinExistence type="inferred from homology"/>
<evidence type="ECO:0000256" key="8">
    <source>
        <dbReference type="ARBA" id="ARBA00050019"/>
    </source>
</evidence>
<dbReference type="InterPro" id="IPR011008">
    <property type="entry name" value="Dimeric_a/b-barrel"/>
</dbReference>
<feature type="binding site" description="axial binding residue" evidence="9">
    <location>
        <position position="168"/>
    </location>
    <ligand>
        <name>Fe-coproporphyrin III</name>
        <dbReference type="ChEBI" id="CHEBI:68438"/>
    </ligand>
    <ligandPart>
        <name>Fe</name>
        <dbReference type="ChEBI" id="CHEBI:18248"/>
    </ligandPart>
</feature>
<keyword evidence="9" id="KW-0350">Heme biosynthesis</keyword>
<dbReference type="GO" id="GO:0006785">
    <property type="term" value="P:heme B biosynthetic process"/>
    <property type="evidence" value="ECO:0007669"/>
    <property type="project" value="UniProtKB-UniRule"/>
</dbReference>
<evidence type="ECO:0000256" key="1">
    <source>
        <dbReference type="ARBA" id="ARBA00014413"/>
    </source>
</evidence>
<evidence type="ECO:0000313" key="10">
    <source>
        <dbReference type="EMBL" id="ABY22959.1"/>
    </source>
</evidence>
<name>A9WPH4_RENSM</name>
<keyword evidence="4 9" id="KW-0408">Iron</keyword>
<dbReference type="InterPro" id="IPR010644">
    <property type="entry name" value="ChdC/CLD"/>
</dbReference>
<evidence type="ECO:0000256" key="5">
    <source>
        <dbReference type="ARBA" id="ARBA00029882"/>
    </source>
</evidence>
<comment type="similarity">
    <text evidence="9">Belongs to the ChdC family. Type 2 subfamily.</text>
</comment>
<evidence type="ECO:0000256" key="9">
    <source>
        <dbReference type="HAMAP-Rule" id="MF_02244"/>
    </source>
</evidence>
<reference evidence="11" key="1">
    <citation type="journal article" date="2008" name="J. Bacteriol.">
        <title>Genome sequence of the fish pathogen Renibacterium salmoninarum suggests reductive evolution away from an environmental Arthrobacter ancestor.</title>
        <authorList>
            <person name="Wiens G.D."/>
            <person name="Rockey D.D."/>
            <person name="Wu Z."/>
            <person name="Chang J."/>
            <person name="Levy R."/>
            <person name="Crane S."/>
            <person name="Chen D.S."/>
            <person name="Capri G.R."/>
            <person name="Burnett J.R."/>
            <person name="Sudheesh P.S."/>
            <person name="Schipma M.J."/>
            <person name="Burd H."/>
            <person name="Bhattacharyya A."/>
            <person name="Rhodes L.D."/>
            <person name="Kaul R."/>
            <person name="Strom M.S."/>
        </authorList>
    </citation>
    <scope>NUCLEOTIDE SEQUENCE [LARGE SCALE GENOMIC DNA]</scope>
    <source>
        <strain evidence="11">ATCC 33209 / DSM 20767 / JCM 11484 / NBRC 15589 / NCIMB 2235</strain>
    </source>
</reference>
<organism evidence="10 11">
    <name type="scientific">Renibacterium salmoninarum (strain ATCC 33209 / DSM 20767 / JCM 11484 / NBRC 15589 / NCIMB 2235)</name>
    <dbReference type="NCBI Taxonomy" id="288705"/>
    <lineage>
        <taxon>Bacteria</taxon>
        <taxon>Bacillati</taxon>
        <taxon>Actinomycetota</taxon>
        <taxon>Actinomycetes</taxon>
        <taxon>Micrococcales</taxon>
        <taxon>Micrococcaceae</taxon>
        <taxon>Renibacterium</taxon>
    </lineage>
</organism>
<dbReference type="Gene3D" id="3.30.70.1030">
    <property type="entry name" value="Apc35880, domain 1"/>
    <property type="match status" value="2"/>
</dbReference>
<dbReference type="PANTHER" id="PTHR36843">
    <property type="entry name" value="HEME-DEPENDENT PEROXIDASE YWFI-RELATED"/>
    <property type="match status" value="1"/>
</dbReference>
<dbReference type="GO" id="GO:0020037">
    <property type="term" value="F:heme binding"/>
    <property type="evidence" value="ECO:0007669"/>
    <property type="project" value="InterPro"/>
</dbReference>
<dbReference type="EC" id="1.3.98.5" evidence="8 9"/>
<keyword evidence="3 9" id="KW-0479">Metal-binding</keyword>
<keyword evidence="11" id="KW-1185">Reference proteome</keyword>
<comment type="catalytic activity">
    <reaction evidence="9">
        <text>harderoheme III + H2O2 + H(+) = heme b + CO2 + 2 H2O</text>
        <dbReference type="Rhea" id="RHEA:57944"/>
        <dbReference type="ChEBI" id="CHEBI:15377"/>
        <dbReference type="ChEBI" id="CHEBI:15378"/>
        <dbReference type="ChEBI" id="CHEBI:16240"/>
        <dbReference type="ChEBI" id="CHEBI:16526"/>
        <dbReference type="ChEBI" id="CHEBI:60344"/>
        <dbReference type="ChEBI" id="CHEBI:142463"/>
    </reaction>
</comment>
<dbReference type="PANTHER" id="PTHR36843:SF1">
    <property type="entry name" value="COPROHEME DECARBOXYLASE"/>
    <property type="match status" value="1"/>
</dbReference>
<keyword evidence="2 9" id="KW-0349">Heme</keyword>
<feature type="active site" evidence="9">
    <location>
        <position position="145"/>
    </location>
</feature>
<evidence type="ECO:0000313" key="11">
    <source>
        <dbReference type="Proteomes" id="UP000002007"/>
    </source>
</evidence>
<dbReference type="KEGG" id="rsa:RSal33209_1221"/>
<keyword evidence="9" id="KW-0560">Oxidoreductase</keyword>
<dbReference type="SUPFAM" id="SSF54909">
    <property type="entry name" value="Dimeric alpha+beta barrel"/>
    <property type="match status" value="1"/>
</dbReference>
<dbReference type="GO" id="GO:0046872">
    <property type="term" value="F:metal ion binding"/>
    <property type="evidence" value="ECO:0007669"/>
    <property type="project" value="UniProtKB-KW"/>
</dbReference>
<dbReference type="eggNOG" id="COG3253">
    <property type="taxonomic scope" value="Bacteria"/>
</dbReference>
<gene>
    <name evidence="9" type="primary">chdC</name>
    <name evidence="10" type="ordered locus">RSal33209_1221</name>
</gene>
<dbReference type="Proteomes" id="UP000002007">
    <property type="component" value="Chromosome"/>
</dbReference>
<comment type="cofactor">
    <cofactor evidence="9">
        <name>Fe-coproporphyrin III</name>
        <dbReference type="ChEBI" id="CHEBI:68438"/>
    </cofactor>
    <text evidence="9">Fe-coproporphyrin III acts as both substrate and redox cofactor.</text>
</comment>
<protein>
    <recommendedName>
        <fullName evidence="1 9">Coproheme decarboxylase</fullName>
        <ecNumber evidence="8 9">1.3.98.5</ecNumber>
    </recommendedName>
    <alternativeName>
        <fullName evidence="5 9">Coproheme III oxidative decarboxylase</fullName>
    </alternativeName>
    <alternativeName>
        <fullName evidence="6 9">Hydrogen peroxide-dependent heme synthase</fullName>
    </alternativeName>
</protein>
<evidence type="ECO:0000256" key="7">
    <source>
        <dbReference type="ARBA" id="ARBA00049896"/>
    </source>
</evidence>
<evidence type="ECO:0000256" key="3">
    <source>
        <dbReference type="ARBA" id="ARBA00022723"/>
    </source>
</evidence>
<comment type="catalytic activity">
    <reaction evidence="7">
        <text>Fe-coproporphyrin III + 2 H2O2 + 2 H(+) = heme b + 2 CO2 + 4 H2O</text>
        <dbReference type="Rhea" id="RHEA:56516"/>
        <dbReference type="ChEBI" id="CHEBI:15377"/>
        <dbReference type="ChEBI" id="CHEBI:15378"/>
        <dbReference type="ChEBI" id="CHEBI:16240"/>
        <dbReference type="ChEBI" id="CHEBI:16526"/>
        <dbReference type="ChEBI" id="CHEBI:60344"/>
        <dbReference type="ChEBI" id="CHEBI:68438"/>
        <dbReference type="EC" id="1.3.98.5"/>
    </reaction>
    <physiologicalReaction direction="left-to-right" evidence="7">
        <dbReference type="Rhea" id="RHEA:56517"/>
    </physiologicalReaction>
</comment>
<sequence>MRSRLLAMSDTLAESVSKTVEIDPSNTPFTLWTVVKRTGQPTVGNGKVGAFDEVIDRLSSQGITLRGAYDVSAMRNDADVMIWLVGPSAEGLQQAVRDIRRTELFANTEITWSAMGVHREAEFAKNHIPTYMRAGIEPKKWVCVYPFVRSYEWYILPNEDRGRMLREHGMLGRDFPGVLANTVSSFALGDWEWLLGLEADDVVELVDLMRHLRATDARMHVREEVPFYTGRRINAAEIAEVLQ</sequence>
<dbReference type="NCBIfam" id="NF042928">
    <property type="entry name" value="HemQ_actino"/>
    <property type="match status" value="1"/>
</dbReference>
<dbReference type="HOGENOM" id="CLU_076582_1_0_11"/>